<organism evidence="1 2">
    <name type="scientific">Macroventuria anomochaeta</name>
    <dbReference type="NCBI Taxonomy" id="301207"/>
    <lineage>
        <taxon>Eukaryota</taxon>
        <taxon>Fungi</taxon>
        <taxon>Dikarya</taxon>
        <taxon>Ascomycota</taxon>
        <taxon>Pezizomycotina</taxon>
        <taxon>Dothideomycetes</taxon>
        <taxon>Pleosporomycetidae</taxon>
        <taxon>Pleosporales</taxon>
        <taxon>Pleosporineae</taxon>
        <taxon>Didymellaceae</taxon>
        <taxon>Macroventuria</taxon>
    </lineage>
</organism>
<protein>
    <submittedName>
        <fullName evidence="1">Uncharacterized protein</fullName>
    </submittedName>
</protein>
<feature type="non-terminal residue" evidence="1">
    <location>
        <position position="664"/>
    </location>
</feature>
<accession>A0ACB6RL22</accession>
<reference evidence="1" key="1">
    <citation type="journal article" date="2020" name="Stud. Mycol.">
        <title>101 Dothideomycetes genomes: a test case for predicting lifestyles and emergence of pathogens.</title>
        <authorList>
            <person name="Haridas S."/>
            <person name="Albert R."/>
            <person name="Binder M."/>
            <person name="Bloem J."/>
            <person name="Labutti K."/>
            <person name="Salamov A."/>
            <person name="Andreopoulos B."/>
            <person name="Baker S."/>
            <person name="Barry K."/>
            <person name="Bills G."/>
            <person name="Bluhm B."/>
            <person name="Cannon C."/>
            <person name="Castanera R."/>
            <person name="Culley D."/>
            <person name="Daum C."/>
            <person name="Ezra D."/>
            <person name="Gonzalez J."/>
            <person name="Henrissat B."/>
            <person name="Kuo A."/>
            <person name="Liang C."/>
            <person name="Lipzen A."/>
            <person name="Lutzoni F."/>
            <person name="Magnuson J."/>
            <person name="Mondo S."/>
            <person name="Nolan M."/>
            <person name="Ohm R."/>
            <person name="Pangilinan J."/>
            <person name="Park H.-J."/>
            <person name="Ramirez L."/>
            <person name="Alfaro M."/>
            <person name="Sun H."/>
            <person name="Tritt A."/>
            <person name="Yoshinaga Y."/>
            <person name="Zwiers L.-H."/>
            <person name="Turgeon B."/>
            <person name="Goodwin S."/>
            <person name="Spatafora J."/>
            <person name="Crous P."/>
            <person name="Grigoriev I."/>
        </authorList>
    </citation>
    <scope>NUCLEOTIDE SEQUENCE</scope>
    <source>
        <strain evidence="1">CBS 525.71</strain>
    </source>
</reference>
<evidence type="ECO:0000313" key="1">
    <source>
        <dbReference type="EMBL" id="KAF2622474.1"/>
    </source>
</evidence>
<name>A0ACB6RL22_9PLEO</name>
<dbReference type="EMBL" id="MU006744">
    <property type="protein sequence ID" value="KAF2622474.1"/>
    <property type="molecule type" value="Genomic_DNA"/>
</dbReference>
<sequence length="664" mass="74122">MASTTSTIGFGDAYSSLQANTINGSVEFHLQHGHENTLSQLPHAKDAPFNSFAKQHEPTCHPDTRVDLLREIYSWVDGPDERRIFWLSGLAGTGKSTIARTVARRYFGERRLAASFFFSRGGGDVGHAGKFVTSIAVQLAHSVPASRQHISDAVAERSDIVSQSLRDQWQHLVYHPLSRLRESEPETYVVVVDALDECDSDNNIRIIVQLLAEVRSLSTGVRLRVFMTSRPEVPIHYGFSQVPHTEHQDFALHRISPLVINNDIRLFLEHQFRSITQKCRPRTDWPGATVIAQLVQSASGLFIWAATACRFIQEGVTRRVIHDRLQTILQSSGTMSEPEEHLNKIYIAVLTSSVPTTLTKEEKEEFCLRARYVLGSLVVLLSPLSALSLGTLLPFGDLVSEDDVEDVLQGLHAILDIPESPAEPLRLHHPSFRDFLLNKNRCRDANFWVDEISTHEKLASRCLELMSAPNGLRQDMCSLSDPGTLRSEIEEEMVVSSLPPELQYACRYWVEHLERSQQSIADGDAVHVFLQTHLLHWLEAMSLMGETGQCVRLLARLQAKATSFTGVCAGYLRDANRFVLRFCSILAEAPLQVYSSAIVFAPETSVIRNTFAGQGPQAVELFLGREEDWDACRSVLEGHTNTVTAVVFSPDGQLVASASYDRTV</sequence>
<dbReference type="Proteomes" id="UP000799754">
    <property type="component" value="Unassembled WGS sequence"/>
</dbReference>
<keyword evidence="2" id="KW-1185">Reference proteome</keyword>
<evidence type="ECO:0000313" key="2">
    <source>
        <dbReference type="Proteomes" id="UP000799754"/>
    </source>
</evidence>
<gene>
    <name evidence="1" type="ORF">BU25DRAFT_415203</name>
</gene>
<comment type="caution">
    <text evidence="1">The sequence shown here is derived from an EMBL/GenBank/DDBJ whole genome shotgun (WGS) entry which is preliminary data.</text>
</comment>
<proteinExistence type="predicted"/>